<dbReference type="Proteomes" id="UP000321947">
    <property type="component" value="Unassembled WGS sequence"/>
</dbReference>
<dbReference type="AlphaFoldDB" id="A0A5D3CU89"/>
<dbReference type="PANTHER" id="PTHR33018:SF31">
    <property type="entry name" value="TRANSPOSASE, PTTA_EN_SPM, PLANT"/>
    <property type="match status" value="1"/>
</dbReference>
<evidence type="ECO:0000313" key="1">
    <source>
        <dbReference type="EMBL" id="KAA0054474.1"/>
    </source>
</evidence>
<gene>
    <name evidence="2" type="ORF">E5676_scaffold552G00490</name>
    <name evidence="1" type="ORF">E6C27_scaffold24G002500</name>
</gene>
<dbReference type="PANTHER" id="PTHR33018">
    <property type="entry name" value="OS10G0338966 PROTEIN-RELATED"/>
    <property type="match status" value="1"/>
</dbReference>
<name>A0A5D3CU89_CUCMM</name>
<protein>
    <submittedName>
        <fullName evidence="1 2">Serine/threonine-protein kinase nek2</fullName>
    </submittedName>
</protein>
<keyword evidence="2" id="KW-0808">Transferase</keyword>
<sequence length="198" mass="23427">MFDVTHIRSLRDKKVVRYNEDEAPIGENGAKLKSFIGSATHYHIPIIYTYWKSVLAELKDKIFTTVEVAFVIDPRSRKNVLQTVGISFRQFKNWLTTKYIMPHKDEPQLLQVPPEKYTFIEQNHWEEFVRPRLFETFQKEGSNEVYVDRAKMWKKARVNKQGQYDNDDIQQVIHKIDEISMNTDSSSVNRHFSNDVLT</sequence>
<reference evidence="3 4" key="1">
    <citation type="submission" date="2019-08" db="EMBL/GenBank/DDBJ databases">
        <title>Draft genome sequences of two oriental melons (Cucumis melo L. var makuwa).</title>
        <authorList>
            <person name="Kwon S.-Y."/>
        </authorList>
    </citation>
    <scope>NUCLEOTIDE SEQUENCE [LARGE SCALE GENOMIC DNA]</scope>
    <source>
        <strain evidence="4">cv. Chang Bougi</strain>
        <strain evidence="3">cv. SW 3</strain>
        <tissue evidence="2">Leaf</tissue>
    </source>
</reference>
<dbReference type="EMBL" id="SSTD01009281">
    <property type="protein sequence ID" value="TYK14564.1"/>
    <property type="molecule type" value="Genomic_DNA"/>
</dbReference>
<dbReference type="GO" id="GO:0016301">
    <property type="term" value="F:kinase activity"/>
    <property type="evidence" value="ECO:0007669"/>
    <property type="project" value="UniProtKB-KW"/>
</dbReference>
<evidence type="ECO:0000313" key="2">
    <source>
        <dbReference type="EMBL" id="TYK14564.1"/>
    </source>
</evidence>
<proteinExistence type="predicted"/>
<accession>A0A5D3CU89</accession>
<comment type="caution">
    <text evidence="2">The sequence shown here is derived from an EMBL/GenBank/DDBJ whole genome shotgun (WGS) entry which is preliminary data.</text>
</comment>
<evidence type="ECO:0000313" key="3">
    <source>
        <dbReference type="Proteomes" id="UP000321393"/>
    </source>
</evidence>
<dbReference type="EMBL" id="SSTE01008830">
    <property type="protein sequence ID" value="KAA0054474.1"/>
    <property type="molecule type" value="Genomic_DNA"/>
</dbReference>
<dbReference type="OrthoDB" id="1869436at2759"/>
<organism evidence="2 4">
    <name type="scientific">Cucumis melo var. makuwa</name>
    <name type="common">Oriental melon</name>
    <dbReference type="NCBI Taxonomy" id="1194695"/>
    <lineage>
        <taxon>Eukaryota</taxon>
        <taxon>Viridiplantae</taxon>
        <taxon>Streptophyta</taxon>
        <taxon>Embryophyta</taxon>
        <taxon>Tracheophyta</taxon>
        <taxon>Spermatophyta</taxon>
        <taxon>Magnoliopsida</taxon>
        <taxon>eudicotyledons</taxon>
        <taxon>Gunneridae</taxon>
        <taxon>Pentapetalae</taxon>
        <taxon>rosids</taxon>
        <taxon>fabids</taxon>
        <taxon>Cucurbitales</taxon>
        <taxon>Cucurbitaceae</taxon>
        <taxon>Benincaseae</taxon>
        <taxon>Cucumis</taxon>
    </lineage>
</organism>
<dbReference type="Proteomes" id="UP000321393">
    <property type="component" value="Unassembled WGS sequence"/>
</dbReference>
<keyword evidence="2" id="KW-0418">Kinase</keyword>
<evidence type="ECO:0000313" key="4">
    <source>
        <dbReference type="Proteomes" id="UP000321947"/>
    </source>
</evidence>